<dbReference type="InterPro" id="IPR053145">
    <property type="entry name" value="AB_hydrolase_Est10"/>
</dbReference>
<dbReference type="PANTHER" id="PTHR43265">
    <property type="entry name" value="ESTERASE ESTD"/>
    <property type="match status" value="1"/>
</dbReference>
<gene>
    <name evidence="3" type="ORF">SAMN04488522_1011037</name>
</gene>
<keyword evidence="1" id="KW-0812">Transmembrane</keyword>
<evidence type="ECO:0000313" key="3">
    <source>
        <dbReference type="EMBL" id="SHE72925.1"/>
    </source>
</evidence>
<dbReference type="GO" id="GO:0052689">
    <property type="term" value="F:carboxylic ester hydrolase activity"/>
    <property type="evidence" value="ECO:0007669"/>
    <property type="project" value="TreeGrafter"/>
</dbReference>
<keyword evidence="1" id="KW-0472">Membrane</keyword>
<dbReference type="AlphaFoldDB" id="A0A1M4VVK8"/>
<dbReference type="RefSeq" id="WP_200800882.1">
    <property type="nucleotide sequence ID" value="NZ_FQUQ01000001.1"/>
</dbReference>
<protein>
    <recommendedName>
        <fullName evidence="2">Serine aminopeptidase S33 domain-containing protein</fullName>
    </recommendedName>
</protein>
<feature type="domain" description="Serine aminopeptidase S33" evidence="2">
    <location>
        <begin position="81"/>
        <end position="297"/>
    </location>
</feature>
<organism evidence="3 4">
    <name type="scientific">Pedobacter caeni</name>
    <dbReference type="NCBI Taxonomy" id="288992"/>
    <lineage>
        <taxon>Bacteria</taxon>
        <taxon>Pseudomonadati</taxon>
        <taxon>Bacteroidota</taxon>
        <taxon>Sphingobacteriia</taxon>
        <taxon>Sphingobacteriales</taxon>
        <taxon>Sphingobacteriaceae</taxon>
        <taxon>Pedobacter</taxon>
    </lineage>
</organism>
<dbReference type="Pfam" id="PF12146">
    <property type="entry name" value="Hydrolase_4"/>
    <property type="match status" value="1"/>
</dbReference>
<evidence type="ECO:0000259" key="2">
    <source>
        <dbReference type="Pfam" id="PF12146"/>
    </source>
</evidence>
<evidence type="ECO:0000313" key="4">
    <source>
        <dbReference type="Proteomes" id="UP000184287"/>
    </source>
</evidence>
<dbReference type="InterPro" id="IPR022742">
    <property type="entry name" value="Hydrolase_4"/>
</dbReference>
<name>A0A1M4VVK8_9SPHI</name>
<dbReference type="SUPFAM" id="SSF53474">
    <property type="entry name" value="alpha/beta-Hydrolases"/>
    <property type="match status" value="1"/>
</dbReference>
<dbReference type="Proteomes" id="UP000184287">
    <property type="component" value="Unassembled WGS sequence"/>
</dbReference>
<dbReference type="STRING" id="288992.SAMN04488522_1011037"/>
<sequence length="343" mass="38542">MKPITWKIIGIIILLFIIVFGYLFYTGSEDFETSNLRSKQINFNSQGDSVSGTLFIPEKGLDHHTSVALFVHGDGVQDRYSGGGYLPMIHHLVEQGIAVFSWDKKGVGNSKGNWLDQSIEDRAVEAVDAFKYLVSNEKANPQKIGYLGFSQGGWVIPKAATMQAPAFSIIIGGAVNWMDQGAFYTRKRLELEGKDPGQIEKIASEIRRSDEDMFITRNPEKIKATGMAADRFEFVVRNYKSDSRADILTMKGPLLAMWGENDLNLDANVNAHLYKKITNNRKDTHIIVYPNATHGLLKANHFNYQLSGQWPAWKNYLYVLMGRSAYVKCSLNAISTFINKAQE</sequence>
<dbReference type="EMBL" id="FQUQ01000001">
    <property type="protein sequence ID" value="SHE72925.1"/>
    <property type="molecule type" value="Genomic_DNA"/>
</dbReference>
<evidence type="ECO:0000256" key="1">
    <source>
        <dbReference type="SAM" id="Phobius"/>
    </source>
</evidence>
<feature type="transmembrane region" description="Helical" evidence="1">
    <location>
        <begin position="6"/>
        <end position="25"/>
    </location>
</feature>
<dbReference type="PANTHER" id="PTHR43265:SF1">
    <property type="entry name" value="ESTERASE ESTD"/>
    <property type="match status" value="1"/>
</dbReference>
<reference evidence="4" key="1">
    <citation type="submission" date="2016-11" db="EMBL/GenBank/DDBJ databases">
        <authorList>
            <person name="Varghese N."/>
            <person name="Submissions S."/>
        </authorList>
    </citation>
    <scope>NUCLEOTIDE SEQUENCE [LARGE SCALE GENOMIC DNA]</scope>
    <source>
        <strain evidence="4">DSM 16990</strain>
    </source>
</reference>
<keyword evidence="1" id="KW-1133">Transmembrane helix</keyword>
<keyword evidence="4" id="KW-1185">Reference proteome</keyword>
<accession>A0A1M4VVK8</accession>
<proteinExistence type="predicted"/>
<dbReference type="Gene3D" id="3.40.50.1820">
    <property type="entry name" value="alpha/beta hydrolase"/>
    <property type="match status" value="1"/>
</dbReference>
<dbReference type="InterPro" id="IPR029058">
    <property type="entry name" value="AB_hydrolase_fold"/>
</dbReference>